<name>A0AAF0R055_SOLVR</name>
<feature type="compositionally biased region" description="Polar residues" evidence="8">
    <location>
        <begin position="168"/>
        <end position="202"/>
    </location>
</feature>
<evidence type="ECO:0000256" key="6">
    <source>
        <dbReference type="ARBA" id="ARBA00023295"/>
    </source>
</evidence>
<feature type="domain" description="X8" evidence="9">
    <location>
        <begin position="606"/>
        <end position="689"/>
    </location>
</feature>
<evidence type="ECO:0000256" key="3">
    <source>
        <dbReference type="ARBA" id="ARBA00022801"/>
    </source>
</evidence>
<feature type="region of interest" description="Disordered" evidence="8">
    <location>
        <begin position="1"/>
        <end position="21"/>
    </location>
</feature>
<dbReference type="Pfam" id="PF20167">
    <property type="entry name" value="Transposase_32"/>
    <property type="match status" value="1"/>
</dbReference>
<evidence type="ECO:0000256" key="7">
    <source>
        <dbReference type="RuleBase" id="RU004335"/>
    </source>
</evidence>
<keyword evidence="3" id="KW-0378">Hydrolase</keyword>
<comment type="similarity">
    <text evidence="1 7">Belongs to the glycosyl hydrolase 17 family.</text>
</comment>
<organism evidence="10 11">
    <name type="scientific">Solanum verrucosum</name>
    <dbReference type="NCBI Taxonomy" id="315347"/>
    <lineage>
        <taxon>Eukaryota</taxon>
        <taxon>Viridiplantae</taxon>
        <taxon>Streptophyta</taxon>
        <taxon>Embryophyta</taxon>
        <taxon>Tracheophyta</taxon>
        <taxon>Spermatophyta</taxon>
        <taxon>Magnoliopsida</taxon>
        <taxon>eudicotyledons</taxon>
        <taxon>Gunneridae</taxon>
        <taxon>Pentapetalae</taxon>
        <taxon>asterids</taxon>
        <taxon>lamiids</taxon>
        <taxon>Solanales</taxon>
        <taxon>Solanaceae</taxon>
        <taxon>Solanoideae</taxon>
        <taxon>Solaneae</taxon>
        <taxon>Solanum</taxon>
    </lineage>
</organism>
<dbReference type="SMART" id="SM00768">
    <property type="entry name" value="X8"/>
    <property type="match status" value="1"/>
</dbReference>
<dbReference type="InterPro" id="IPR012946">
    <property type="entry name" value="X8"/>
</dbReference>
<dbReference type="InterPro" id="IPR044965">
    <property type="entry name" value="Glyco_hydro_17_plant"/>
</dbReference>
<keyword evidence="11" id="KW-1185">Reference proteome</keyword>
<dbReference type="GO" id="GO:0004553">
    <property type="term" value="F:hydrolase activity, hydrolyzing O-glycosyl compounds"/>
    <property type="evidence" value="ECO:0007669"/>
    <property type="project" value="InterPro"/>
</dbReference>
<dbReference type="EMBL" id="CP133616">
    <property type="protein sequence ID" value="WMV29104.1"/>
    <property type="molecule type" value="Genomic_DNA"/>
</dbReference>
<evidence type="ECO:0000256" key="5">
    <source>
        <dbReference type="ARBA" id="ARBA00023157"/>
    </source>
</evidence>
<evidence type="ECO:0000256" key="1">
    <source>
        <dbReference type="ARBA" id="ARBA00008773"/>
    </source>
</evidence>
<dbReference type="GO" id="GO:0006952">
    <property type="term" value="P:defense response"/>
    <property type="evidence" value="ECO:0007669"/>
    <property type="project" value="UniProtKB-KW"/>
</dbReference>
<evidence type="ECO:0000256" key="2">
    <source>
        <dbReference type="ARBA" id="ARBA00022729"/>
    </source>
</evidence>
<proteinExistence type="inferred from homology"/>
<dbReference type="Proteomes" id="UP001234989">
    <property type="component" value="Chromosome 5"/>
</dbReference>
<keyword evidence="5" id="KW-1015">Disulfide bond</keyword>
<keyword evidence="2" id="KW-0732">Signal</keyword>
<dbReference type="Gene3D" id="3.20.20.80">
    <property type="entry name" value="Glycosidases"/>
    <property type="match status" value="1"/>
</dbReference>
<keyword evidence="4" id="KW-0611">Plant defense</keyword>
<dbReference type="GO" id="GO:0005975">
    <property type="term" value="P:carbohydrate metabolic process"/>
    <property type="evidence" value="ECO:0007669"/>
    <property type="project" value="InterPro"/>
</dbReference>
<feature type="compositionally biased region" description="Pro residues" evidence="8">
    <location>
        <begin position="9"/>
        <end position="19"/>
    </location>
</feature>
<dbReference type="Pfam" id="PF07983">
    <property type="entry name" value="X8"/>
    <property type="match status" value="1"/>
</dbReference>
<keyword evidence="6" id="KW-0326">Glycosidase</keyword>
<protein>
    <recommendedName>
        <fullName evidence="9">X8 domain-containing protein</fullName>
    </recommendedName>
</protein>
<dbReference type="InterPro" id="IPR017853">
    <property type="entry name" value="GH"/>
</dbReference>
<dbReference type="Pfam" id="PF00332">
    <property type="entry name" value="Glyco_hydro_17"/>
    <property type="match status" value="1"/>
</dbReference>
<evidence type="ECO:0000256" key="4">
    <source>
        <dbReference type="ARBA" id="ARBA00022821"/>
    </source>
</evidence>
<dbReference type="SUPFAM" id="SSF51445">
    <property type="entry name" value="(Trans)glycosidases"/>
    <property type="match status" value="1"/>
</dbReference>
<evidence type="ECO:0000259" key="9">
    <source>
        <dbReference type="SMART" id="SM00768"/>
    </source>
</evidence>
<feature type="non-terminal residue" evidence="10">
    <location>
        <position position="1"/>
    </location>
</feature>
<dbReference type="InterPro" id="IPR046796">
    <property type="entry name" value="Transposase_32_dom"/>
</dbReference>
<gene>
    <name evidence="10" type="ORF">MTR67_022489</name>
</gene>
<evidence type="ECO:0000313" key="10">
    <source>
        <dbReference type="EMBL" id="WMV29104.1"/>
    </source>
</evidence>
<dbReference type="AlphaFoldDB" id="A0AAF0R055"/>
<feature type="region of interest" description="Disordered" evidence="8">
    <location>
        <begin position="163"/>
        <end position="202"/>
    </location>
</feature>
<evidence type="ECO:0000256" key="8">
    <source>
        <dbReference type="SAM" id="MobiDB-lite"/>
    </source>
</evidence>
<dbReference type="InterPro" id="IPR000490">
    <property type="entry name" value="Glyco_hydro_17"/>
</dbReference>
<sequence>AAPAETVVPAPPVHGPPSRPLNRLKAEGLRTILEEKRSIYWFGFISSTIMPSQNESILKHPKTACLGSIIARHKLNLRLLIKQKMAMRAKQLQTSLSFLVLITKLCRRSCVPRDKKKDMEVTHTSSTDIRHIEVDYMRDEADRRRATSVDTSLEVDVDMLPSEAIIPPQNSGPSGKSGHSTFETPSTSVAPPPTRSSTIAASISRPTITQAMLYKMVHLAQSTDVHASPVEVDMSGMIERVIAATLAHIRAEMREYGFQRWRATRAYLGINWGRMATQKFVPSMVVDLLLQNGIPELRLFQPSLHVLDAFAETNIGLIITLQENFLKNAIEQKQIDDYIHERVKVYSEKGVKFRYVYVGNEPFTKSLYMKKQFNGTIRFLNMTRVALDKFNLPDIKVTTPHFTDVLTNVSKPSEGDFREDIKGKMLGFLDSINRTGAPFVIHMFPIYTVYRYGFDVDFAFFDNKSKFKIVDGNNTYTNLFTFIYDTLVSALAKAGYGDMEIVVGQIGWPTDGYVSASEQNAERFHRGLLKYIAKKEGTPLRPNRDIDMYLLGLTDENMAVTDYGPYQRHWGIYKHDGVPKYKIDFTLQDRDVKPSIAKGTVRMPNRWCVFDGKTDHNETLVLQDYDFACEKSDCTAFGSGATCDHLSFTEKVSYAYNMLYQMGNQDMRKCKLLGAKMTTNNPSTPDCDFPIEILTAEVVDGGSGLTKKY</sequence>
<dbReference type="PANTHER" id="PTHR32227">
    <property type="entry name" value="GLUCAN ENDO-1,3-BETA-GLUCOSIDASE BG1-RELATED-RELATED"/>
    <property type="match status" value="1"/>
</dbReference>
<evidence type="ECO:0000313" key="11">
    <source>
        <dbReference type="Proteomes" id="UP001234989"/>
    </source>
</evidence>
<reference evidence="10" key="1">
    <citation type="submission" date="2023-08" db="EMBL/GenBank/DDBJ databases">
        <title>A de novo genome assembly of Solanum verrucosum Schlechtendal, a Mexican diploid species geographically isolated from the other diploid A-genome species in potato relatives.</title>
        <authorList>
            <person name="Hosaka K."/>
        </authorList>
    </citation>
    <scope>NUCLEOTIDE SEQUENCE</scope>
    <source>
        <tissue evidence="10">Young leaves</tissue>
    </source>
</reference>
<accession>A0AAF0R055</accession>